<organism evidence="2 3">
    <name type="scientific">Saprospira grandis (strain Lewin)</name>
    <dbReference type="NCBI Taxonomy" id="984262"/>
    <lineage>
        <taxon>Bacteria</taxon>
        <taxon>Pseudomonadati</taxon>
        <taxon>Bacteroidota</taxon>
        <taxon>Saprospiria</taxon>
        <taxon>Saprospirales</taxon>
        <taxon>Saprospiraceae</taxon>
        <taxon>Saprospira</taxon>
    </lineage>
</organism>
<dbReference type="HOGENOM" id="CLU_1065146_0_0_10"/>
<dbReference type="EMBL" id="CP002831">
    <property type="protein sequence ID" value="AFC23789.1"/>
    <property type="molecule type" value="Genomic_DNA"/>
</dbReference>
<accession>H6L3E2</accession>
<dbReference type="Proteomes" id="UP000007519">
    <property type="component" value="Chromosome"/>
</dbReference>
<keyword evidence="1" id="KW-0732">Signal</keyword>
<sequence length="261" mass="28641">MRTLTCLVLLLLAGSGAFAQKEKASGVNSLQYSEFIPVEPIEFYDNVEVADNEGNVDLKYIKSMDKRELLEYLTNETVLVSVAEVDPTGKMSFIPGRVSDKGMQYIVTMDYLKFATLEVKKEGDVAGEAAAGVGFRVILNISSRAKDINLSDIFSIGMAATDKKVYGSVRVEAIGLHDPEITSVIPLPSEISGASIQSVMQAITIIKYKIYDEKTRLNPQIVGVRGTKEGVTLQELREAVMKYHKLGKKNVATNKSAPRKK</sequence>
<evidence type="ECO:0000313" key="2">
    <source>
        <dbReference type="EMBL" id="AFC23789.1"/>
    </source>
</evidence>
<feature type="chain" id="PRO_5003604802" evidence="1">
    <location>
        <begin position="20"/>
        <end position="261"/>
    </location>
</feature>
<gene>
    <name evidence="2" type="ordered locus">SGRA_1054</name>
</gene>
<dbReference type="RefSeq" id="WP_015691438.1">
    <property type="nucleotide sequence ID" value="NC_016940.1"/>
</dbReference>
<feature type="signal peptide" evidence="1">
    <location>
        <begin position="1"/>
        <end position="19"/>
    </location>
</feature>
<reference evidence="2 3" key="1">
    <citation type="journal article" date="2012" name="Stand. Genomic Sci.">
        <title>Complete genome sequencing and analysis of Saprospira grandis str. Lewin, a predatory marine bacterium.</title>
        <authorList>
            <person name="Saw J.H."/>
            <person name="Yuryev A."/>
            <person name="Kanbe M."/>
            <person name="Hou S."/>
            <person name="Young A.G."/>
            <person name="Aizawa S."/>
            <person name="Alam M."/>
        </authorList>
    </citation>
    <scope>NUCLEOTIDE SEQUENCE [LARGE SCALE GENOMIC DNA]</scope>
    <source>
        <strain evidence="2 3">Lewin</strain>
    </source>
</reference>
<protein>
    <submittedName>
        <fullName evidence="2">Secreted protein</fullName>
    </submittedName>
</protein>
<name>H6L3E2_SAPGL</name>
<dbReference type="OrthoDB" id="7593748at2"/>
<dbReference type="AlphaFoldDB" id="H6L3E2"/>
<proteinExistence type="predicted"/>
<keyword evidence="3" id="KW-1185">Reference proteome</keyword>
<dbReference type="KEGG" id="sgn:SGRA_1054"/>
<evidence type="ECO:0000313" key="3">
    <source>
        <dbReference type="Proteomes" id="UP000007519"/>
    </source>
</evidence>
<evidence type="ECO:0000256" key="1">
    <source>
        <dbReference type="SAM" id="SignalP"/>
    </source>
</evidence>
<dbReference type="eggNOG" id="ENOG502Z8Q7">
    <property type="taxonomic scope" value="Bacteria"/>
</dbReference>